<name>A0A2I0HN63_PUNGR</name>
<proteinExistence type="inferred from homology"/>
<evidence type="ECO:0000313" key="6">
    <source>
        <dbReference type="Proteomes" id="UP000233551"/>
    </source>
</evidence>
<comment type="caution">
    <text evidence="5">The sequence shown here is derived from an EMBL/GenBank/DDBJ whole genome shotgun (WGS) entry which is preliminary data.</text>
</comment>
<sequence length="657" mass="73934">MEFSSHRGGFPGFVHKKPSNRLVNSLGRLEGKDFLSIFRFKTWWSTMWVGKSGSDLQKETQWVLMDVPEVRAYALIVPSMPIIEGSFRAALSPGDNGHVMFWAESGSTQVRASCFDAIAYVHVCDNPYQLMREALSTLRVHLNTFRLLEEKTVPNLVGKFGWCTWDAFYLAVDPVSVWHGVKDFYDARLRPWFFIIDDGWQSINLDGQNPNEDAKNLVLGGEQMTAQLRRLREVEKFQKYVGGSLLDPNSPHFDTNKPRMIISKAIEIEKAEKELGRVIQEKSTDLSELQSRIERLKRELNEIIGGDQEKDAQVRGEACEDDLGLMAFTRGLRTKFKGSDDIYVWHALCGAWGRVRPGSTHLDSKVVPCKVSPGLDGTMHHLAVVKIVEGRIGLVHPTQADDFYESFHSYLASAGITGVKVDVINVMIFGSKTRTGPMGVYWLQGVHMIHCSYNSLWMGHIIQPDWDMFQSDHLCAEFHAGSRAICGGPVYVNDSVGSHDFDLLRKLMFPDGTIPQCMQFALPTRDCLFKNPLLDKKTVLKLWSFNKFGGVIGAFNCQGAGWDPKEQKIGGFPECYELVSSLVHVTDIEWDQSRELARTSGLSEEFAVYPNRADKLILMTRNPTQSKSPWTRLLLRSSALFLSRSSDEISSNSASSG</sequence>
<evidence type="ECO:0000256" key="4">
    <source>
        <dbReference type="SAM" id="Coils"/>
    </source>
</evidence>
<reference evidence="5 6" key="1">
    <citation type="submission" date="2017-11" db="EMBL/GenBank/DDBJ databases">
        <title>De-novo sequencing of pomegranate (Punica granatum L.) genome.</title>
        <authorList>
            <person name="Akparov Z."/>
            <person name="Amiraslanov A."/>
            <person name="Hajiyeva S."/>
            <person name="Abbasov M."/>
            <person name="Kaur K."/>
            <person name="Hamwieh A."/>
            <person name="Solovyev V."/>
            <person name="Salamov A."/>
            <person name="Braich B."/>
            <person name="Kosarev P."/>
            <person name="Mahmoud A."/>
            <person name="Hajiyev E."/>
            <person name="Babayeva S."/>
            <person name="Izzatullayeva V."/>
            <person name="Mammadov A."/>
            <person name="Mammadov A."/>
            <person name="Sharifova S."/>
            <person name="Ojaghi J."/>
            <person name="Eynullazada K."/>
            <person name="Bayramov B."/>
            <person name="Abdulazimova A."/>
            <person name="Shahmuradov I."/>
        </authorList>
    </citation>
    <scope>NUCLEOTIDE SEQUENCE [LARGE SCALE GENOMIC DNA]</scope>
    <source>
        <strain evidence="6">cv. AG2017</strain>
        <tissue evidence="5">Leaf</tissue>
    </source>
</reference>
<dbReference type="Pfam" id="PF05691">
    <property type="entry name" value="Raffinose_syn"/>
    <property type="match status" value="2"/>
</dbReference>
<comment type="function">
    <text evidence="3">Transglycosidase operating by a ping-pong reaction mechanism. Involved in the synthesis of raffinose, a major soluble carbohydrate in seeds, roots and tubers.</text>
</comment>
<evidence type="ECO:0000256" key="1">
    <source>
        <dbReference type="ARBA" id="ARBA00007240"/>
    </source>
</evidence>
<comment type="similarity">
    <text evidence="1">Belongs to the glycosyl hydrolases 36 family.</text>
</comment>
<accession>A0A2I0HN63</accession>
<dbReference type="AlphaFoldDB" id="A0A2I0HN63"/>
<gene>
    <name evidence="5" type="ORF">CRG98_046471</name>
</gene>
<dbReference type="PANTHER" id="PTHR31268">
    <property type="match status" value="1"/>
</dbReference>
<dbReference type="STRING" id="22663.A0A2I0HN63"/>
<feature type="coiled-coil region" evidence="4">
    <location>
        <begin position="279"/>
        <end position="306"/>
    </location>
</feature>
<keyword evidence="6" id="KW-1185">Reference proteome</keyword>
<dbReference type="InterPro" id="IPR008811">
    <property type="entry name" value="Glycosyl_hydrolases_36"/>
</dbReference>
<evidence type="ECO:0000256" key="2">
    <source>
        <dbReference type="ARBA" id="ARBA00023277"/>
    </source>
</evidence>
<dbReference type="SUPFAM" id="SSF51445">
    <property type="entry name" value="(Trans)glycosidases"/>
    <property type="match status" value="2"/>
</dbReference>
<evidence type="ECO:0000256" key="3">
    <source>
        <dbReference type="ARBA" id="ARBA00025404"/>
    </source>
</evidence>
<protein>
    <submittedName>
        <fullName evidence="5">Uncharacterized protein</fullName>
    </submittedName>
</protein>
<dbReference type="EMBL" id="PGOL01006949">
    <property type="protein sequence ID" value="PKI33152.1"/>
    <property type="molecule type" value="Genomic_DNA"/>
</dbReference>
<dbReference type="PANTHER" id="PTHR31268:SF8">
    <property type="entry name" value="GALACTINOL--SUCROSE GALACTOSYLTRANSFERASE 4-RELATED"/>
    <property type="match status" value="1"/>
</dbReference>
<dbReference type="InterPro" id="IPR017853">
    <property type="entry name" value="GH"/>
</dbReference>
<keyword evidence="4" id="KW-0175">Coiled coil</keyword>
<dbReference type="Proteomes" id="UP000233551">
    <property type="component" value="Unassembled WGS sequence"/>
</dbReference>
<keyword evidence="2" id="KW-0119">Carbohydrate metabolism</keyword>
<organism evidence="5 6">
    <name type="scientific">Punica granatum</name>
    <name type="common">Pomegranate</name>
    <dbReference type="NCBI Taxonomy" id="22663"/>
    <lineage>
        <taxon>Eukaryota</taxon>
        <taxon>Viridiplantae</taxon>
        <taxon>Streptophyta</taxon>
        <taxon>Embryophyta</taxon>
        <taxon>Tracheophyta</taxon>
        <taxon>Spermatophyta</taxon>
        <taxon>Magnoliopsida</taxon>
        <taxon>eudicotyledons</taxon>
        <taxon>Gunneridae</taxon>
        <taxon>Pentapetalae</taxon>
        <taxon>rosids</taxon>
        <taxon>malvids</taxon>
        <taxon>Myrtales</taxon>
        <taxon>Lythraceae</taxon>
        <taxon>Punica</taxon>
    </lineage>
</organism>
<evidence type="ECO:0000313" key="5">
    <source>
        <dbReference type="EMBL" id="PKI33152.1"/>
    </source>
</evidence>